<feature type="region of interest" description="Disordered" evidence="1">
    <location>
        <begin position="552"/>
        <end position="575"/>
    </location>
</feature>
<feature type="compositionally biased region" description="Basic residues" evidence="1">
    <location>
        <begin position="1"/>
        <end position="10"/>
    </location>
</feature>
<feature type="compositionally biased region" description="Polar residues" evidence="1">
    <location>
        <begin position="361"/>
        <end position="389"/>
    </location>
</feature>
<evidence type="ECO:0000313" key="2">
    <source>
        <dbReference type="EMBL" id="VEL32889.1"/>
    </source>
</evidence>
<name>A0A3S5C3I9_9PLAT</name>
<dbReference type="Proteomes" id="UP000784294">
    <property type="component" value="Unassembled WGS sequence"/>
</dbReference>
<dbReference type="AlphaFoldDB" id="A0A3S5C3I9"/>
<sequence>MMLRPARHVLSRKEPVPEKGDELSVNPEPDHSAVAEGKKKYSQLIISPRVLTAAGSSAYPRHWEGQTPVGVRTNRNLPNAISCRPDRQSWNVCATQPHAPSLMSRDEESTSLLVDAKTEVAAIATTQRRRELVNEMILADVGPRVLVKTRSGKEILVRNCPYLSLESAPVVGRLGKTTEPATPLDGKSLSSADNTVCSVPSNATQPTSSTATTTSNANYLFLPSALTYGHQRCSVYSTEAHSTAALVTNFGPSVQTSISPQEGLVPVLGESCGPSVVRSGQDYETKSTPARDVNHDIPAERARVKFAMRPIAQVAGNSNGALPHHSPPAQPPPPLSPTPSPPPTSPLLPPAPLQQPRPTACPTNQPIHSGQAQSPLQPQPENQPVSHTTGLQRPLFHYPWHTVQPCSQQNQQRQQTTLVRQGQHLPVPMLVPMLVPVPPPRQHLHKANRSYCPSSAENGRWRGEIGPFDEAAARHGGHLMPFKSTELLVAKPTTSLRTTEAQQQMGKIPFHQVGKFHVHDRVSMPQQQQPVAQGPVTQRFWFQPAMLPGSLDASGSLEPSTSRSMLKPSGNSHDSATVKSNLGTGFVESNIDIHRSTGNREYVSGNKLALTRPGNPLQTKHNPSFITSKPRISQTAAPQLHRYSMFEPKNY</sequence>
<dbReference type="EMBL" id="CAAALY010244820">
    <property type="protein sequence ID" value="VEL32889.1"/>
    <property type="molecule type" value="Genomic_DNA"/>
</dbReference>
<feature type="compositionally biased region" description="Basic and acidic residues" evidence="1">
    <location>
        <begin position="11"/>
        <end position="36"/>
    </location>
</feature>
<feature type="region of interest" description="Disordered" evidence="1">
    <location>
        <begin position="316"/>
        <end position="389"/>
    </location>
</feature>
<reference evidence="2" key="1">
    <citation type="submission" date="2018-11" db="EMBL/GenBank/DDBJ databases">
        <authorList>
            <consortium name="Pathogen Informatics"/>
        </authorList>
    </citation>
    <scope>NUCLEOTIDE SEQUENCE</scope>
</reference>
<evidence type="ECO:0000256" key="1">
    <source>
        <dbReference type="SAM" id="MobiDB-lite"/>
    </source>
</evidence>
<proteinExistence type="predicted"/>
<feature type="compositionally biased region" description="Polar residues" evidence="1">
    <location>
        <begin position="557"/>
        <end position="575"/>
    </location>
</feature>
<comment type="caution">
    <text evidence="2">The sequence shown here is derived from an EMBL/GenBank/DDBJ whole genome shotgun (WGS) entry which is preliminary data.</text>
</comment>
<organism evidence="2 3">
    <name type="scientific">Protopolystoma xenopodis</name>
    <dbReference type="NCBI Taxonomy" id="117903"/>
    <lineage>
        <taxon>Eukaryota</taxon>
        <taxon>Metazoa</taxon>
        <taxon>Spiralia</taxon>
        <taxon>Lophotrochozoa</taxon>
        <taxon>Platyhelminthes</taxon>
        <taxon>Monogenea</taxon>
        <taxon>Polyopisthocotylea</taxon>
        <taxon>Polystomatidea</taxon>
        <taxon>Polystomatidae</taxon>
        <taxon>Protopolystoma</taxon>
    </lineage>
</organism>
<keyword evidence="3" id="KW-1185">Reference proteome</keyword>
<protein>
    <submittedName>
        <fullName evidence="2">Uncharacterized protein</fullName>
    </submittedName>
</protein>
<feature type="compositionally biased region" description="Pro residues" evidence="1">
    <location>
        <begin position="325"/>
        <end position="355"/>
    </location>
</feature>
<gene>
    <name evidence="2" type="ORF">PXEA_LOCUS26329</name>
</gene>
<accession>A0A3S5C3I9</accession>
<feature type="region of interest" description="Disordered" evidence="1">
    <location>
        <begin position="1"/>
        <end position="36"/>
    </location>
</feature>
<evidence type="ECO:0000313" key="3">
    <source>
        <dbReference type="Proteomes" id="UP000784294"/>
    </source>
</evidence>